<dbReference type="InterPro" id="IPR048020">
    <property type="entry name" value="Transpos_IS3"/>
</dbReference>
<dbReference type="Proteomes" id="UP000197032">
    <property type="component" value="Unassembled WGS sequence"/>
</dbReference>
<dbReference type="OrthoDB" id="9813957at2"/>
<protein>
    <submittedName>
        <fullName evidence="3">Transposase IS3/IS911 family protein</fullName>
    </submittedName>
</protein>
<evidence type="ECO:0000259" key="2">
    <source>
        <dbReference type="Pfam" id="PF13518"/>
    </source>
</evidence>
<dbReference type="Pfam" id="PF13276">
    <property type="entry name" value="HTH_21"/>
    <property type="match status" value="1"/>
</dbReference>
<dbReference type="AlphaFoldDB" id="A0A1Z5HT74"/>
<feature type="domain" description="Insertion element IS150 protein InsJ-like helix-turn-helix" evidence="2">
    <location>
        <begin position="2"/>
        <end position="49"/>
    </location>
</feature>
<dbReference type="InterPro" id="IPR055247">
    <property type="entry name" value="InsJ-like_HTH"/>
</dbReference>
<evidence type="ECO:0000259" key="1">
    <source>
        <dbReference type="Pfam" id="PF13276"/>
    </source>
</evidence>
<dbReference type="NCBIfam" id="NF033516">
    <property type="entry name" value="transpos_IS3"/>
    <property type="match status" value="1"/>
</dbReference>
<evidence type="ECO:0000313" key="4">
    <source>
        <dbReference type="Proteomes" id="UP000197032"/>
    </source>
</evidence>
<proteinExistence type="predicted"/>
<keyword evidence="4" id="KW-1185">Reference proteome</keyword>
<dbReference type="Gene3D" id="1.10.10.10">
    <property type="entry name" value="Winged helix-like DNA-binding domain superfamily/Winged helix DNA-binding domain"/>
    <property type="match status" value="1"/>
</dbReference>
<dbReference type="PANTHER" id="PTHR46889:SF4">
    <property type="entry name" value="TRANSPOSASE INSO FOR INSERTION SEQUENCE ELEMENT IS911B-RELATED"/>
    <property type="match status" value="1"/>
</dbReference>
<dbReference type="GO" id="GO:0043565">
    <property type="term" value="F:sequence-specific DNA binding"/>
    <property type="evidence" value="ECO:0007669"/>
    <property type="project" value="InterPro"/>
</dbReference>
<dbReference type="RefSeq" id="WP_088553810.1">
    <property type="nucleotide sequence ID" value="NZ_BDGJ01000081.1"/>
</dbReference>
<dbReference type="EMBL" id="BDGJ01000081">
    <property type="protein sequence ID" value="GAW92470.1"/>
    <property type="molecule type" value="Genomic_DNA"/>
</dbReference>
<accession>A0A1Z5HT74</accession>
<comment type="caution">
    <text evidence="3">The sequence shown here is derived from an EMBL/GenBank/DDBJ whole genome shotgun (WGS) entry which is preliminary data.</text>
</comment>
<sequence length="244" mass="28008">MEIVLEGLKGQETVAELCRRVGISQSMYYEWKEIFLNHGLEGLKHGSKSAREKALEEELKRAQRTIGRLTLENEIPKKKRGTPTAQEAIRLVEESAGRYPVSVVCEVLGVSRSAYYKAKGKANSAPSKKAEKSDDAELLARIKAILRENPEFGYRRVWARLRFGPDPVIINRKRVQRLMREHNLQAKVKWYEARRRQHKGKVEVNSPDLLWRMDMTKIWCGNDGWVLNSLIPSTVHQTGMPNDS</sequence>
<dbReference type="InterPro" id="IPR036388">
    <property type="entry name" value="WH-like_DNA-bd_sf"/>
</dbReference>
<name>A0A1Z5HT74_9FIRM</name>
<dbReference type="Pfam" id="PF13518">
    <property type="entry name" value="HTH_28"/>
    <property type="match status" value="1"/>
</dbReference>
<feature type="domain" description="HTH-like" evidence="1">
    <location>
        <begin position="134"/>
        <end position="189"/>
    </location>
</feature>
<dbReference type="InterPro" id="IPR050900">
    <property type="entry name" value="Transposase_IS3/IS150/IS904"/>
</dbReference>
<dbReference type="InterPro" id="IPR010921">
    <property type="entry name" value="Trp_repressor/repl_initiator"/>
</dbReference>
<dbReference type="SUPFAM" id="SSF48295">
    <property type="entry name" value="TrpR-like"/>
    <property type="match status" value="1"/>
</dbReference>
<gene>
    <name evidence="3" type="ORF">KKC1_16240</name>
</gene>
<evidence type="ECO:0000313" key="3">
    <source>
        <dbReference type="EMBL" id="GAW92470.1"/>
    </source>
</evidence>
<reference evidence="4" key="1">
    <citation type="journal article" date="2017" name="Appl. Environ. Microbiol.">
        <title>Genomic analysis of Calderihabitans maritimus KKC1, a thermophilic hydrogenogenic carboxydotrophic bacterium isolated from marine sediment.</title>
        <authorList>
            <person name="Omae K."/>
            <person name="Yoneda Y."/>
            <person name="Fukuyama Y."/>
            <person name="Yoshida T."/>
            <person name="Sako Y."/>
        </authorList>
    </citation>
    <scope>NUCLEOTIDE SEQUENCE [LARGE SCALE GENOMIC DNA]</scope>
    <source>
        <strain evidence="4">KKC1</strain>
    </source>
</reference>
<dbReference type="PANTHER" id="PTHR46889">
    <property type="entry name" value="TRANSPOSASE INSF FOR INSERTION SEQUENCE IS3B-RELATED"/>
    <property type="match status" value="1"/>
</dbReference>
<dbReference type="InterPro" id="IPR025948">
    <property type="entry name" value="HTH-like_dom"/>
</dbReference>
<organism evidence="3 4">
    <name type="scientific">Calderihabitans maritimus</name>
    <dbReference type="NCBI Taxonomy" id="1246530"/>
    <lineage>
        <taxon>Bacteria</taxon>
        <taxon>Bacillati</taxon>
        <taxon>Bacillota</taxon>
        <taxon>Clostridia</taxon>
        <taxon>Neomoorellales</taxon>
        <taxon>Calderihabitantaceae</taxon>
        <taxon>Calderihabitans</taxon>
    </lineage>
</organism>